<protein>
    <submittedName>
        <fullName evidence="1">Uncharacterized protein</fullName>
    </submittedName>
</protein>
<comment type="caution">
    <text evidence="1">The sequence shown here is derived from an EMBL/GenBank/DDBJ whole genome shotgun (WGS) entry which is preliminary data.</text>
</comment>
<evidence type="ECO:0000313" key="2">
    <source>
        <dbReference type="Proteomes" id="UP000656042"/>
    </source>
</evidence>
<sequence>MNLRLPPSLRRGTIFVLALFTAVTSLAVVGPSPASAHINRPNVAENEIHAYYEEMLGRPADSGGYTTRINKVYEDCRQGILAAGMIILDSQEAHNRRPNPDSFTVAMYRALLNRDADGGGRHHYVMNVIPQRGYRWAIRDLQSSPEFRSRLAAMCDHRRTSSANVLPAGQAVGAAVGIIDAGMTLLVQCGVAQVLELVGPNRIKTIYQATEAIKTAKFILSKSLNKSDSCRAAYNTLTIADHIVRIADYERGNHPTYVGIKQRDYWVPAGHYCDVEMWGGPSGSELIYRKINFRC</sequence>
<reference evidence="1" key="2">
    <citation type="submission" date="2020-09" db="EMBL/GenBank/DDBJ databases">
        <authorList>
            <person name="Sun Q."/>
            <person name="Zhou Y."/>
        </authorList>
    </citation>
    <scope>NUCLEOTIDE SEQUENCE</scope>
    <source>
        <strain evidence="1">CGMCC 4.7299</strain>
    </source>
</reference>
<keyword evidence="2" id="KW-1185">Reference proteome</keyword>
<name>A0A8J3FQS8_9ACTN</name>
<accession>A0A8J3FQS8</accession>
<dbReference type="InterPro" id="IPR038255">
    <property type="entry name" value="PBS_linker_sf"/>
</dbReference>
<gene>
    <name evidence="1" type="ORF">GCM10012284_53360</name>
</gene>
<evidence type="ECO:0000313" key="1">
    <source>
        <dbReference type="EMBL" id="GGL11958.1"/>
    </source>
</evidence>
<reference evidence="1" key="1">
    <citation type="journal article" date="2014" name="Int. J. Syst. Evol. Microbiol.">
        <title>Complete genome sequence of Corynebacterium casei LMG S-19264T (=DSM 44701T), isolated from a smear-ripened cheese.</title>
        <authorList>
            <consortium name="US DOE Joint Genome Institute (JGI-PGF)"/>
            <person name="Walter F."/>
            <person name="Albersmeier A."/>
            <person name="Kalinowski J."/>
            <person name="Ruckert C."/>
        </authorList>
    </citation>
    <scope>NUCLEOTIDE SEQUENCE</scope>
    <source>
        <strain evidence="1">CGMCC 4.7299</strain>
    </source>
</reference>
<proteinExistence type="predicted"/>
<organism evidence="1 2">
    <name type="scientific">Mangrovihabitans endophyticus</name>
    <dbReference type="NCBI Taxonomy" id="1751298"/>
    <lineage>
        <taxon>Bacteria</taxon>
        <taxon>Bacillati</taxon>
        <taxon>Actinomycetota</taxon>
        <taxon>Actinomycetes</taxon>
        <taxon>Micromonosporales</taxon>
        <taxon>Micromonosporaceae</taxon>
        <taxon>Mangrovihabitans</taxon>
    </lineage>
</organism>
<dbReference type="Proteomes" id="UP000656042">
    <property type="component" value="Unassembled WGS sequence"/>
</dbReference>
<dbReference type="EMBL" id="BMMX01000037">
    <property type="protein sequence ID" value="GGL11958.1"/>
    <property type="molecule type" value="Genomic_DNA"/>
</dbReference>
<dbReference type="AlphaFoldDB" id="A0A8J3FQS8"/>
<dbReference type="Gene3D" id="1.10.3130.20">
    <property type="entry name" value="Phycobilisome linker domain"/>
    <property type="match status" value="1"/>
</dbReference>